<keyword evidence="1" id="KW-0378">Hydrolase</keyword>
<dbReference type="Pfam" id="PF13419">
    <property type="entry name" value="HAD_2"/>
    <property type="match status" value="1"/>
</dbReference>
<dbReference type="NCBIfam" id="TIGR01509">
    <property type="entry name" value="HAD-SF-IA-v3"/>
    <property type="match status" value="1"/>
</dbReference>
<dbReference type="InterPro" id="IPR023214">
    <property type="entry name" value="HAD_sf"/>
</dbReference>
<gene>
    <name evidence="1" type="ORF">LKE05_08905</name>
</gene>
<accession>A0AAE3DZS0</accession>
<dbReference type="NCBIfam" id="TIGR01549">
    <property type="entry name" value="HAD-SF-IA-v1"/>
    <property type="match status" value="1"/>
</dbReference>
<dbReference type="FunFam" id="3.40.50.1000:FF:000022">
    <property type="entry name" value="Phosphoglycolate phosphatase"/>
    <property type="match status" value="1"/>
</dbReference>
<evidence type="ECO:0000313" key="1">
    <source>
        <dbReference type="EMBL" id="MCC2210902.1"/>
    </source>
</evidence>
<sequence>MSNIKACIFDLDGTLTNTINAIAHFGNIALAAFGLPEIPVEDYKIYVGDGRDKLIHRMLGVYGKDNAEMFEKVRDVYDENYENDYLYDTDAYDGIRELLEELKENGIKIAVCSNKPDNVVHFVTDNIFGENYFDAVHGVIDGMPTKPNPFTALEIAKKLGVKPSECLFLGDTNVDIFTAKNAEMTSVGVLWGFRTRNELVQAGADYIAENPHVILQLIGR</sequence>
<dbReference type="SUPFAM" id="SSF56784">
    <property type="entry name" value="HAD-like"/>
    <property type="match status" value="1"/>
</dbReference>
<dbReference type="EMBL" id="JAJEQM010000011">
    <property type="protein sequence ID" value="MCC2210902.1"/>
    <property type="molecule type" value="Genomic_DNA"/>
</dbReference>
<dbReference type="Proteomes" id="UP001198242">
    <property type="component" value="Unassembled WGS sequence"/>
</dbReference>
<dbReference type="PANTHER" id="PTHR43434">
    <property type="entry name" value="PHOSPHOGLYCOLATE PHOSPHATASE"/>
    <property type="match status" value="1"/>
</dbReference>
<dbReference type="SFLD" id="SFLDG01129">
    <property type="entry name" value="C1.5:_HAD__Beta-PGM__Phosphata"/>
    <property type="match status" value="1"/>
</dbReference>
<dbReference type="AlphaFoldDB" id="A0AAE3DZS0"/>
<dbReference type="InterPro" id="IPR050155">
    <property type="entry name" value="HAD-like_hydrolase_sf"/>
</dbReference>
<dbReference type="InterPro" id="IPR041492">
    <property type="entry name" value="HAD_2"/>
</dbReference>
<dbReference type="Gene3D" id="1.10.150.240">
    <property type="entry name" value="Putative phosphatase, domain 2"/>
    <property type="match status" value="1"/>
</dbReference>
<dbReference type="GO" id="GO:0008967">
    <property type="term" value="F:phosphoglycolate phosphatase activity"/>
    <property type="evidence" value="ECO:0007669"/>
    <property type="project" value="TreeGrafter"/>
</dbReference>
<keyword evidence="2" id="KW-1185">Reference proteome</keyword>
<dbReference type="PANTHER" id="PTHR43434:SF1">
    <property type="entry name" value="PHOSPHOGLYCOLATE PHOSPHATASE"/>
    <property type="match status" value="1"/>
</dbReference>
<reference evidence="1 2" key="1">
    <citation type="submission" date="2021-10" db="EMBL/GenBank/DDBJ databases">
        <title>Anaerobic single-cell dispensing facilitates the cultivation of human gut bacteria.</title>
        <authorList>
            <person name="Afrizal A."/>
        </authorList>
    </citation>
    <scope>NUCLEOTIDE SEQUENCE [LARGE SCALE GENOMIC DNA]</scope>
    <source>
        <strain evidence="1 2">CLA-AA-H232</strain>
    </source>
</reference>
<organism evidence="1 2">
    <name type="scientific">Hominilimicola fabiformis</name>
    <dbReference type="NCBI Taxonomy" id="2885356"/>
    <lineage>
        <taxon>Bacteria</taxon>
        <taxon>Bacillati</taxon>
        <taxon>Bacillota</taxon>
        <taxon>Clostridia</taxon>
        <taxon>Eubacteriales</taxon>
        <taxon>Oscillospiraceae</taxon>
        <taxon>Hominilimicola</taxon>
    </lineage>
</organism>
<proteinExistence type="predicted"/>
<comment type="caution">
    <text evidence="1">The sequence shown here is derived from an EMBL/GenBank/DDBJ whole genome shotgun (WGS) entry which is preliminary data.</text>
</comment>
<dbReference type="SFLD" id="SFLDS00003">
    <property type="entry name" value="Haloacid_Dehalogenase"/>
    <property type="match status" value="1"/>
</dbReference>
<dbReference type="GO" id="GO:0006281">
    <property type="term" value="P:DNA repair"/>
    <property type="evidence" value="ECO:0007669"/>
    <property type="project" value="TreeGrafter"/>
</dbReference>
<dbReference type="PRINTS" id="PR00413">
    <property type="entry name" value="HADHALOGNASE"/>
</dbReference>
<dbReference type="InterPro" id="IPR023198">
    <property type="entry name" value="PGP-like_dom2"/>
</dbReference>
<protein>
    <submittedName>
        <fullName evidence="1">HAD family hydrolase</fullName>
    </submittedName>
</protein>
<dbReference type="RefSeq" id="WP_308456583.1">
    <property type="nucleotide sequence ID" value="NZ_JAJEQM010000011.1"/>
</dbReference>
<dbReference type="GO" id="GO:0005829">
    <property type="term" value="C:cytosol"/>
    <property type="evidence" value="ECO:0007669"/>
    <property type="project" value="TreeGrafter"/>
</dbReference>
<dbReference type="InterPro" id="IPR036412">
    <property type="entry name" value="HAD-like_sf"/>
</dbReference>
<dbReference type="SFLD" id="SFLDG01135">
    <property type="entry name" value="C1.5.6:_HAD__Beta-PGM__Phospha"/>
    <property type="match status" value="1"/>
</dbReference>
<dbReference type="InterPro" id="IPR006439">
    <property type="entry name" value="HAD-SF_hydro_IA"/>
</dbReference>
<evidence type="ECO:0000313" key="2">
    <source>
        <dbReference type="Proteomes" id="UP001198242"/>
    </source>
</evidence>
<dbReference type="Gene3D" id="3.40.50.1000">
    <property type="entry name" value="HAD superfamily/HAD-like"/>
    <property type="match status" value="1"/>
</dbReference>
<name>A0AAE3DZS0_9FIRM</name>